<dbReference type="RefSeq" id="WP_097154116.1">
    <property type="nucleotide sequence ID" value="NZ_OBEL01000003.1"/>
</dbReference>
<name>A0A285PEL9_9HYPH</name>
<sequence length="142" mass="15489">MAGALKFGSWICAIYVIFIALVWLVGGFLVTNAISNGAESVSGLELVPQLFWPVRAIVAALGVVGAIILVLSRPAFLRVLAVWFASELALLVWLFATGFLSSQFETMSDVRNLAIWQVCNLGVVMFAWVKHRVQFQSASISE</sequence>
<keyword evidence="1" id="KW-0472">Membrane</keyword>
<keyword evidence="1" id="KW-0812">Transmembrane</keyword>
<evidence type="ECO:0000313" key="2">
    <source>
        <dbReference type="EMBL" id="SNZ19723.1"/>
    </source>
</evidence>
<feature type="transmembrane region" description="Helical" evidence="1">
    <location>
        <begin position="113"/>
        <end position="129"/>
    </location>
</feature>
<feature type="transmembrane region" description="Helical" evidence="1">
    <location>
        <begin position="7"/>
        <end position="30"/>
    </location>
</feature>
<feature type="transmembrane region" description="Helical" evidence="1">
    <location>
        <begin position="79"/>
        <end position="101"/>
    </location>
</feature>
<keyword evidence="3" id="KW-1185">Reference proteome</keyword>
<feature type="transmembrane region" description="Helical" evidence="1">
    <location>
        <begin position="50"/>
        <end position="72"/>
    </location>
</feature>
<dbReference type="EMBL" id="OBEL01000003">
    <property type="protein sequence ID" value="SNZ19723.1"/>
    <property type="molecule type" value="Genomic_DNA"/>
</dbReference>
<evidence type="ECO:0000256" key="1">
    <source>
        <dbReference type="SAM" id="Phobius"/>
    </source>
</evidence>
<gene>
    <name evidence="2" type="ORF">SAMN06265368_2815</name>
</gene>
<keyword evidence="1" id="KW-1133">Transmembrane helix</keyword>
<evidence type="ECO:0000313" key="3">
    <source>
        <dbReference type="Proteomes" id="UP000219439"/>
    </source>
</evidence>
<proteinExistence type="predicted"/>
<dbReference type="AlphaFoldDB" id="A0A285PEL9"/>
<reference evidence="2 3" key="1">
    <citation type="submission" date="2017-09" db="EMBL/GenBank/DDBJ databases">
        <authorList>
            <person name="Ehlers B."/>
            <person name="Leendertz F.H."/>
        </authorList>
    </citation>
    <scope>NUCLEOTIDE SEQUENCE [LARGE SCALE GENOMIC DNA]</scope>
    <source>
        <strain evidence="2 3">DSM 18289</strain>
    </source>
</reference>
<protein>
    <submittedName>
        <fullName evidence="2">Uncharacterized protein</fullName>
    </submittedName>
</protein>
<accession>A0A285PEL9</accession>
<organism evidence="2 3">
    <name type="scientific">Cohaesibacter gelatinilyticus</name>
    <dbReference type="NCBI Taxonomy" id="372072"/>
    <lineage>
        <taxon>Bacteria</taxon>
        <taxon>Pseudomonadati</taxon>
        <taxon>Pseudomonadota</taxon>
        <taxon>Alphaproteobacteria</taxon>
        <taxon>Hyphomicrobiales</taxon>
        <taxon>Cohaesibacteraceae</taxon>
    </lineage>
</organism>
<dbReference type="Proteomes" id="UP000219439">
    <property type="component" value="Unassembled WGS sequence"/>
</dbReference>
<dbReference type="OrthoDB" id="8449291at2"/>